<dbReference type="Proteomes" id="UP000236664">
    <property type="component" value="Unassembled WGS sequence"/>
</dbReference>
<evidence type="ECO:0000313" key="2">
    <source>
        <dbReference type="EMBL" id="PNP84996.1"/>
    </source>
</evidence>
<feature type="region of interest" description="Disordered" evidence="1">
    <location>
        <begin position="1"/>
        <end position="21"/>
    </location>
</feature>
<evidence type="ECO:0000313" key="3">
    <source>
        <dbReference type="Proteomes" id="UP000236664"/>
    </source>
</evidence>
<accession>A0A2K0WRY3</accession>
<comment type="caution">
    <text evidence="2">The sequence shown here is derived from an EMBL/GenBank/DDBJ whole genome shotgun (WGS) entry which is preliminary data.</text>
</comment>
<feature type="compositionally biased region" description="Polar residues" evidence="1">
    <location>
        <begin position="1"/>
        <end position="13"/>
    </location>
</feature>
<dbReference type="EMBL" id="MTQA01000036">
    <property type="protein sequence ID" value="PNP84996.1"/>
    <property type="molecule type" value="Genomic_DNA"/>
</dbReference>
<dbReference type="STRING" id="42673.A0A2K0WRY3"/>
<dbReference type="AlphaFoldDB" id="A0A2K0WRY3"/>
<dbReference type="OrthoDB" id="5101722at2759"/>
<gene>
    <name evidence="2" type="ORF">FNYG_01693</name>
</gene>
<protein>
    <submittedName>
        <fullName evidence="2">Uncharacterized protein</fullName>
    </submittedName>
</protein>
<sequence length="140" mass="15197">MSCQDPSHYSPCSNEGGGPKAEMIMDATERRLLLLTFTGNSDADLSPDRGIDEVLYGMNHGTGTMTLPTSVFYEAIQSVREKGGKHFAPERISRVPPELSGLNLEGISTNASSQEDPVKVIHPTGAKLPTRSSLRHNNWS</sequence>
<keyword evidence="3" id="KW-1185">Reference proteome</keyword>
<proteinExistence type="predicted"/>
<name>A0A2K0WRY3_GIBNY</name>
<reference evidence="2 3" key="1">
    <citation type="submission" date="2017-06" db="EMBL/GenBank/DDBJ databases">
        <title>Genome of Fusarium nygamai isolate CS10214.</title>
        <authorList>
            <person name="Gardiner D.M."/>
            <person name="Obanor F."/>
            <person name="Kazan K."/>
        </authorList>
    </citation>
    <scope>NUCLEOTIDE SEQUENCE [LARGE SCALE GENOMIC DNA]</scope>
    <source>
        <strain evidence="2 3">CS10214</strain>
    </source>
</reference>
<evidence type="ECO:0000256" key="1">
    <source>
        <dbReference type="SAM" id="MobiDB-lite"/>
    </source>
</evidence>
<organism evidence="2 3">
    <name type="scientific">Gibberella nygamai</name>
    <name type="common">Bean root rot disease fungus</name>
    <name type="synonym">Fusarium nygamai</name>
    <dbReference type="NCBI Taxonomy" id="42673"/>
    <lineage>
        <taxon>Eukaryota</taxon>
        <taxon>Fungi</taxon>
        <taxon>Dikarya</taxon>
        <taxon>Ascomycota</taxon>
        <taxon>Pezizomycotina</taxon>
        <taxon>Sordariomycetes</taxon>
        <taxon>Hypocreomycetidae</taxon>
        <taxon>Hypocreales</taxon>
        <taxon>Nectriaceae</taxon>
        <taxon>Fusarium</taxon>
        <taxon>Fusarium fujikuroi species complex</taxon>
    </lineage>
</organism>